<evidence type="ECO:0000313" key="2">
    <source>
        <dbReference type="Proteomes" id="UP001060164"/>
    </source>
</evidence>
<name>A0ABY5VLT4_9FIRM</name>
<accession>A0ABY5VLT4</accession>
<gene>
    <name evidence="1" type="ORF">NQ502_05365</name>
</gene>
<proteinExistence type="predicted"/>
<keyword evidence="2" id="KW-1185">Reference proteome</keyword>
<dbReference type="EMBL" id="CP102290">
    <property type="protein sequence ID" value="UWP60468.1"/>
    <property type="molecule type" value="Genomic_DNA"/>
</dbReference>
<protein>
    <submittedName>
        <fullName evidence="1">Uncharacterized protein</fullName>
    </submittedName>
</protein>
<dbReference type="RefSeq" id="WP_028529096.1">
    <property type="nucleotide sequence ID" value="NZ_CABLBR010000019.1"/>
</dbReference>
<reference evidence="1" key="1">
    <citation type="journal article" date="2022" name="Cell">
        <title>Design, construction, and in vivo augmentation of a complex gut microbiome.</title>
        <authorList>
            <person name="Cheng A.G."/>
            <person name="Ho P.Y."/>
            <person name="Aranda-Diaz A."/>
            <person name="Jain S."/>
            <person name="Yu F.B."/>
            <person name="Meng X."/>
            <person name="Wang M."/>
            <person name="Iakiviak M."/>
            <person name="Nagashima K."/>
            <person name="Zhao A."/>
            <person name="Murugkar P."/>
            <person name="Patil A."/>
            <person name="Atabakhsh K."/>
            <person name="Weakley A."/>
            <person name="Yan J."/>
            <person name="Brumbaugh A.R."/>
            <person name="Higginbottom S."/>
            <person name="Dimas A."/>
            <person name="Shiver A.L."/>
            <person name="Deutschbauer A."/>
            <person name="Neff N."/>
            <person name="Sonnenburg J.L."/>
            <person name="Huang K.C."/>
            <person name="Fischbach M.A."/>
        </authorList>
    </citation>
    <scope>NUCLEOTIDE SEQUENCE</scope>
    <source>
        <strain evidence="1">DSM 19829</strain>
    </source>
</reference>
<organism evidence="1 2">
    <name type="scientific">Ruminococcus gauvreauii</name>
    <dbReference type="NCBI Taxonomy" id="438033"/>
    <lineage>
        <taxon>Bacteria</taxon>
        <taxon>Bacillati</taxon>
        <taxon>Bacillota</taxon>
        <taxon>Clostridia</taxon>
        <taxon>Eubacteriales</taxon>
        <taxon>Oscillospiraceae</taxon>
        <taxon>Ruminococcus</taxon>
    </lineage>
</organism>
<dbReference type="Proteomes" id="UP001060164">
    <property type="component" value="Chromosome"/>
</dbReference>
<evidence type="ECO:0000313" key="1">
    <source>
        <dbReference type="EMBL" id="UWP60468.1"/>
    </source>
</evidence>
<sequence length="84" mass="9998">MDYDALIDEVVRRVIERLQIEKKWKQKKRLLTEHDVMEAYRSGITEIELCEKALVSELAKDCARERHVALIWPEKQKGRPGEMF</sequence>